<dbReference type="AlphaFoldDB" id="A0A1V5ZQD6"/>
<name>A0A1V5ZQD6_9BACT</name>
<proteinExistence type="predicted"/>
<gene>
    <name evidence="1" type="ORF">BWY04_00287</name>
</gene>
<sequence>MENFQSANALYMKDQQIDDITQRLKDNPDDAELQAELEKVLESKKKLFPYLSSEEQSEYVKSYRENLMDDISDDDVKLAIAKEYNAYKKDNPDVDVISLLDKMKKITDKQQLIKRIDEDANYLVDAVK</sequence>
<evidence type="ECO:0000313" key="1">
    <source>
        <dbReference type="EMBL" id="OQB42407.1"/>
    </source>
</evidence>
<comment type="caution">
    <text evidence="1">The sequence shown here is derived from an EMBL/GenBank/DDBJ whole genome shotgun (WGS) entry which is preliminary data.</text>
</comment>
<protein>
    <submittedName>
        <fullName evidence="1">Uncharacterized protein</fullName>
    </submittedName>
</protein>
<dbReference type="EMBL" id="MWDB01000003">
    <property type="protein sequence ID" value="OQB42407.1"/>
    <property type="molecule type" value="Genomic_DNA"/>
</dbReference>
<dbReference type="Proteomes" id="UP000485621">
    <property type="component" value="Unassembled WGS sequence"/>
</dbReference>
<reference evidence="1" key="1">
    <citation type="submission" date="2017-02" db="EMBL/GenBank/DDBJ databases">
        <title>Delving into the versatile metabolic prowess of the omnipresent phylum Bacteroidetes.</title>
        <authorList>
            <person name="Nobu M.K."/>
            <person name="Mei R."/>
            <person name="Narihiro T."/>
            <person name="Kuroda K."/>
            <person name="Liu W.-T."/>
        </authorList>
    </citation>
    <scope>NUCLEOTIDE SEQUENCE</scope>
    <source>
        <strain evidence="1">ADurb.Bin160</strain>
    </source>
</reference>
<accession>A0A1V5ZQD6</accession>
<organism evidence="1">
    <name type="scientific">candidate division CPR1 bacterium ADurb.Bin160</name>
    <dbReference type="NCBI Taxonomy" id="1852826"/>
    <lineage>
        <taxon>Bacteria</taxon>
        <taxon>candidate division CPR1</taxon>
    </lineage>
</organism>